<gene>
    <name evidence="1" type="ORF">FOB26_18700</name>
</gene>
<evidence type="ECO:0000313" key="1">
    <source>
        <dbReference type="EMBL" id="NRF21089.1"/>
    </source>
</evidence>
<name>A0AA44ELL0_9HYPH</name>
<evidence type="ECO:0000313" key="2">
    <source>
        <dbReference type="Proteomes" id="UP001155820"/>
    </source>
</evidence>
<comment type="caution">
    <text evidence="1">The sequence shown here is derived from an EMBL/GenBank/DDBJ whole genome shotgun (WGS) entry which is preliminary data.</text>
</comment>
<dbReference type="EMBL" id="JABRWM010000006">
    <property type="protein sequence ID" value="NRF21089.1"/>
    <property type="molecule type" value="Genomic_DNA"/>
</dbReference>
<dbReference type="RefSeq" id="WP_172873428.1">
    <property type="nucleotide sequence ID" value="NZ_JABRWL010000005.1"/>
</dbReference>
<dbReference type="Proteomes" id="UP001155820">
    <property type="component" value="Unassembled WGS sequence"/>
</dbReference>
<keyword evidence="2" id="KW-1185">Reference proteome</keyword>
<sequence>MSAGLARANIRAAHGCGPAYLEDEAFPAFQTLGLVLGGRWTEVAETILWRDCPEEWGLDFTSDRRFLRACGVAVATVPEDIAEKIKKHAEIREEQIVEWLELAHTQPGILRNRDDALKSLRFWSRHVLDGIFETHWRLADGWLSPTESQRGLQLRFDPLAMNMRMIFAERYLPKHPHLWRSE</sequence>
<reference evidence="1" key="1">
    <citation type="submission" date="2019-07" db="EMBL/GenBank/DDBJ databases">
        <title>FDA dAtabase for Regulatory Grade micrObial Sequences (FDA-ARGOS): Supporting development and validation of Infectious Disease Dx tests.</title>
        <authorList>
            <person name="Bachman M."/>
            <person name="Young C."/>
            <person name="Tallon L."/>
            <person name="Sadzewicz L."/>
            <person name="Vavikolanu K."/>
            <person name="Mehta A."/>
            <person name="Aluvathingal J."/>
            <person name="Nadendla S."/>
            <person name="Nandy P."/>
            <person name="Geyer C."/>
            <person name="Yan Y."/>
            <person name="Sichtig H."/>
        </authorList>
    </citation>
    <scope>NUCLEOTIDE SEQUENCE</scope>
    <source>
        <strain evidence="1">FDAARGOS_618</strain>
    </source>
</reference>
<accession>A0AA44ELL0</accession>
<protein>
    <submittedName>
        <fullName evidence="1">Uncharacterized protein</fullName>
    </submittedName>
</protein>
<organism evidence="1 2">
    <name type="scientific">Agrobacterium pusense</name>
    <dbReference type="NCBI Taxonomy" id="648995"/>
    <lineage>
        <taxon>Bacteria</taxon>
        <taxon>Pseudomonadati</taxon>
        <taxon>Pseudomonadota</taxon>
        <taxon>Alphaproteobacteria</taxon>
        <taxon>Hyphomicrobiales</taxon>
        <taxon>Rhizobiaceae</taxon>
        <taxon>Rhizobium/Agrobacterium group</taxon>
        <taxon>Agrobacterium</taxon>
    </lineage>
</organism>
<proteinExistence type="predicted"/>
<dbReference type="AlphaFoldDB" id="A0AA44ELL0"/>